<evidence type="ECO:0000313" key="2">
    <source>
        <dbReference type="Proteomes" id="UP000078540"/>
    </source>
</evidence>
<dbReference type="AlphaFoldDB" id="A0A195B445"/>
<reference evidence="1 2" key="1">
    <citation type="submission" date="2015-09" db="EMBL/GenBank/DDBJ databases">
        <title>Atta colombica WGS genome.</title>
        <authorList>
            <person name="Nygaard S."/>
            <person name="Hu H."/>
            <person name="Boomsma J."/>
            <person name="Zhang G."/>
        </authorList>
    </citation>
    <scope>NUCLEOTIDE SEQUENCE [LARGE SCALE GENOMIC DNA]</scope>
    <source>
        <strain evidence="1">Treedump-2</strain>
        <tissue evidence="1">Whole body</tissue>
    </source>
</reference>
<evidence type="ECO:0000313" key="1">
    <source>
        <dbReference type="EMBL" id="KYM79256.1"/>
    </source>
</evidence>
<dbReference type="EMBL" id="KQ976618">
    <property type="protein sequence ID" value="KYM79256.1"/>
    <property type="molecule type" value="Genomic_DNA"/>
</dbReference>
<sequence length="46" mass="5710">MQMYNYYISLITKENKLIDFSRLEICVRTEEDTYDKYLNDFVTIYI</sequence>
<organism evidence="1 2">
    <name type="scientific">Atta colombica</name>
    <dbReference type="NCBI Taxonomy" id="520822"/>
    <lineage>
        <taxon>Eukaryota</taxon>
        <taxon>Metazoa</taxon>
        <taxon>Ecdysozoa</taxon>
        <taxon>Arthropoda</taxon>
        <taxon>Hexapoda</taxon>
        <taxon>Insecta</taxon>
        <taxon>Pterygota</taxon>
        <taxon>Neoptera</taxon>
        <taxon>Endopterygota</taxon>
        <taxon>Hymenoptera</taxon>
        <taxon>Apocrita</taxon>
        <taxon>Aculeata</taxon>
        <taxon>Formicoidea</taxon>
        <taxon>Formicidae</taxon>
        <taxon>Myrmicinae</taxon>
        <taxon>Atta</taxon>
    </lineage>
</organism>
<keyword evidence="2" id="KW-1185">Reference proteome</keyword>
<gene>
    <name evidence="1" type="ORF">ALC53_10422</name>
</gene>
<accession>A0A195B445</accession>
<dbReference type="Proteomes" id="UP000078540">
    <property type="component" value="Unassembled WGS sequence"/>
</dbReference>
<name>A0A195B445_9HYME</name>
<proteinExistence type="predicted"/>
<protein>
    <submittedName>
        <fullName evidence="1">Uncharacterized protein</fullName>
    </submittedName>
</protein>